<dbReference type="Gene3D" id="2.40.50.140">
    <property type="entry name" value="Nucleic acid-binding proteins"/>
    <property type="match status" value="1"/>
</dbReference>
<dbReference type="PANTHER" id="PTHR10724">
    <property type="entry name" value="30S RIBOSOMAL PROTEIN S1"/>
    <property type="match status" value="1"/>
</dbReference>
<evidence type="ECO:0000259" key="2">
    <source>
        <dbReference type="PROSITE" id="PS50126"/>
    </source>
</evidence>
<dbReference type="InterPro" id="IPR003029">
    <property type="entry name" value="S1_domain"/>
</dbReference>
<evidence type="ECO:0000313" key="4">
    <source>
        <dbReference type="Proteomes" id="UP001596283"/>
    </source>
</evidence>
<dbReference type="NCBIfam" id="NF006363">
    <property type="entry name" value="PRK08582.1"/>
    <property type="match status" value="1"/>
</dbReference>
<accession>A0ABW1TEH6</accession>
<dbReference type="InterPro" id="IPR050437">
    <property type="entry name" value="Ribos_protein_bS1-like"/>
</dbReference>
<reference evidence="4" key="1">
    <citation type="journal article" date="2019" name="Int. J. Syst. Evol. Microbiol.">
        <title>The Global Catalogue of Microorganisms (GCM) 10K type strain sequencing project: providing services to taxonomists for standard genome sequencing and annotation.</title>
        <authorList>
            <consortium name="The Broad Institute Genomics Platform"/>
            <consortium name="The Broad Institute Genome Sequencing Center for Infectious Disease"/>
            <person name="Wu L."/>
            <person name="Ma J."/>
        </authorList>
    </citation>
    <scope>NUCLEOTIDE SEQUENCE [LARGE SCALE GENOMIC DNA]</scope>
    <source>
        <strain evidence="4">CCM 8908</strain>
    </source>
</reference>
<dbReference type="SUPFAM" id="SSF50249">
    <property type="entry name" value="Nucleic acid-binding proteins"/>
    <property type="match status" value="1"/>
</dbReference>
<evidence type="ECO:0000313" key="3">
    <source>
        <dbReference type="EMBL" id="MFC6260368.1"/>
    </source>
</evidence>
<gene>
    <name evidence="3" type="ORF">ACFP1C_05350</name>
</gene>
<name>A0ABW1TEH6_9LACO</name>
<protein>
    <submittedName>
        <fullName evidence="3">S1 domain-containing RNA-binding protein</fullName>
    </submittedName>
</protein>
<dbReference type="Proteomes" id="UP001596283">
    <property type="component" value="Unassembled WGS sequence"/>
</dbReference>
<dbReference type="InterPro" id="IPR012340">
    <property type="entry name" value="NA-bd_OB-fold"/>
</dbReference>
<keyword evidence="4" id="KW-1185">Reference proteome</keyword>
<dbReference type="RefSeq" id="WP_125688834.1">
    <property type="nucleotide sequence ID" value="NZ_JBHSSI010000030.1"/>
</dbReference>
<proteinExistence type="predicted"/>
<evidence type="ECO:0000256" key="1">
    <source>
        <dbReference type="SAM" id="MobiDB-lite"/>
    </source>
</evidence>
<feature type="region of interest" description="Disordered" evidence="1">
    <location>
        <begin position="77"/>
        <end position="194"/>
    </location>
</feature>
<dbReference type="PROSITE" id="PS50126">
    <property type="entry name" value="S1"/>
    <property type="match status" value="1"/>
</dbReference>
<dbReference type="Pfam" id="PF00575">
    <property type="entry name" value="S1"/>
    <property type="match status" value="1"/>
</dbReference>
<dbReference type="PANTHER" id="PTHR10724:SF10">
    <property type="entry name" value="S1 RNA-BINDING DOMAIN-CONTAINING PROTEIN 1"/>
    <property type="match status" value="1"/>
</dbReference>
<feature type="compositionally biased region" description="Basic and acidic residues" evidence="1">
    <location>
        <begin position="77"/>
        <end position="108"/>
    </location>
</feature>
<dbReference type="EMBL" id="JBHSSI010000030">
    <property type="protein sequence ID" value="MFC6260368.1"/>
    <property type="molecule type" value="Genomic_DNA"/>
</dbReference>
<feature type="compositionally biased region" description="Basic and acidic residues" evidence="1">
    <location>
        <begin position="170"/>
        <end position="186"/>
    </location>
</feature>
<comment type="caution">
    <text evidence="3">The sequence shown here is derived from an EMBL/GenBank/DDBJ whole genome shotgun (WGS) entry which is preliminary data.</text>
</comment>
<sequence>MAIEVGAKVSGKVSGITNFGAFVDLGDHKTGLVHISEISDGYVKDIHDVLSVGDEVTVKVLTVGNDGKIGLSIRKATDHPASERPHSHNEHRDNNHEGNNHGGSHDFHGNGGNHNSGENHGSHGRRFEGNGGNSNGPRPHRSSANGRFSGHHAAQHEESFDDLMSGFLKQSEDRLATIKRNTEGKRGGRGGRRS</sequence>
<dbReference type="SMART" id="SM00316">
    <property type="entry name" value="S1"/>
    <property type="match status" value="1"/>
</dbReference>
<organism evidence="3 4">
    <name type="scientific">Levilactobacillus fujinensis</name>
    <dbReference type="NCBI Taxonomy" id="2486024"/>
    <lineage>
        <taxon>Bacteria</taxon>
        <taxon>Bacillati</taxon>
        <taxon>Bacillota</taxon>
        <taxon>Bacilli</taxon>
        <taxon>Lactobacillales</taxon>
        <taxon>Lactobacillaceae</taxon>
        <taxon>Levilactobacillus</taxon>
    </lineage>
</organism>
<feature type="domain" description="S1 motif" evidence="2">
    <location>
        <begin position="6"/>
        <end position="74"/>
    </location>
</feature>